<dbReference type="SUPFAM" id="SSF57756">
    <property type="entry name" value="Retrovirus zinc finger-like domains"/>
    <property type="match status" value="2"/>
</dbReference>
<accession>A0A833RIZ2</accession>
<dbReference type="InterPro" id="IPR042509">
    <property type="entry name" value="ZCCHC3"/>
</dbReference>
<reference evidence="4" key="1">
    <citation type="submission" date="2020-01" db="EMBL/GenBank/DDBJ databases">
        <title>Genome sequence of Kobresia littledalei, the first chromosome-level genome in the family Cyperaceae.</title>
        <authorList>
            <person name="Qu G."/>
        </authorList>
    </citation>
    <scope>NUCLEOTIDE SEQUENCE</scope>
    <source>
        <strain evidence="4">C.B.Clarke</strain>
        <tissue evidence="4">Leaf</tissue>
    </source>
</reference>
<dbReference type="SMART" id="SM00343">
    <property type="entry name" value="ZnF_C2HC"/>
    <property type="match status" value="4"/>
</dbReference>
<dbReference type="Proteomes" id="UP000623129">
    <property type="component" value="Unassembled WGS sequence"/>
</dbReference>
<feature type="region of interest" description="Disordered" evidence="2">
    <location>
        <begin position="44"/>
        <end position="102"/>
    </location>
</feature>
<dbReference type="GO" id="GO:0002218">
    <property type="term" value="P:activation of innate immune response"/>
    <property type="evidence" value="ECO:0007669"/>
    <property type="project" value="InterPro"/>
</dbReference>
<dbReference type="InterPro" id="IPR036875">
    <property type="entry name" value="Znf_CCHC_sf"/>
</dbReference>
<dbReference type="InterPro" id="IPR001878">
    <property type="entry name" value="Znf_CCHC"/>
</dbReference>
<evidence type="ECO:0000256" key="2">
    <source>
        <dbReference type="SAM" id="MobiDB-lite"/>
    </source>
</evidence>
<sequence>MTPLEARQANHRAIHLVIQRQHQHTVAANKKPTFVDVVCQQQPHPPLQTSVHNPAPNPQPASNISPTNPTGIPSHLINGDTTTLAPPTSQKPESDNNQPQEEGWTLVVRKKAKTLHKNSHPTKSSNMKRDYTWLLQQRRCFKCFLKGHQKQQCRRPIKCLLCNTEGHISKHCTSRINAGNPTARKFNTSEPPAVKEDKPRQPTPLSAGLKHGSSTFLQQQHTWLLKQGRCLKCCLRGHTKQYCTRPTKCFLCNKDGHIAKQCKPTIINAKPPSSDTNPINSEEEHQQQAHQSSSNNHLDHYPSQHMEASQQWKTMDFMDPDDFEDGRRDSLRVFLPPGNPLRPINSFLERSALVLAGPHQINRYVAHRLAVKLANYFNLQPRDFPISRVHQNYGDFLVRFPNANLRDQAVAVCVFTLGPNMHLQLVEWSPGMGGVYDPVTHKARLRLRTPLIDCPCGDRGLDA</sequence>
<feature type="domain" description="CCHC-type" evidence="3">
    <location>
        <begin position="248"/>
        <end position="263"/>
    </location>
</feature>
<keyword evidence="1" id="KW-0862">Zinc</keyword>
<protein>
    <recommendedName>
        <fullName evidence="3">CCHC-type domain-containing protein</fullName>
    </recommendedName>
</protein>
<dbReference type="PANTHER" id="PTHR22639:SF3">
    <property type="entry name" value="ZINC FINGER CCHC DOMAIN-CONTAINING PROTEIN 3"/>
    <property type="match status" value="1"/>
</dbReference>
<dbReference type="GO" id="GO:0003723">
    <property type="term" value="F:RNA binding"/>
    <property type="evidence" value="ECO:0007669"/>
    <property type="project" value="InterPro"/>
</dbReference>
<evidence type="ECO:0000259" key="3">
    <source>
        <dbReference type="PROSITE" id="PS50158"/>
    </source>
</evidence>
<dbReference type="PANTHER" id="PTHR22639">
    <property type="entry name" value="GAG-RELATED PROTEIN"/>
    <property type="match status" value="1"/>
</dbReference>
<dbReference type="GO" id="GO:0008270">
    <property type="term" value="F:zinc ion binding"/>
    <property type="evidence" value="ECO:0007669"/>
    <property type="project" value="UniProtKB-KW"/>
</dbReference>
<gene>
    <name evidence="4" type="ORF">FCM35_KLT20301</name>
</gene>
<proteinExistence type="predicted"/>
<dbReference type="Gene3D" id="4.10.60.10">
    <property type="entry name" value="Zinc finger, CCHC-type"/>
    <property type="match status" value="2"/>
</dbReference>
<evidence type="ECO:0000313" key="5">
    <source>
        <dbReference type="Proteomes" id="UP000623129"/>
    </source>
</evidence>
<name>A0A833RIZ2_9POAL</name>
<feature type="region of interest" description="Disordered" evidence="2">
    <location>
        <begin position="266"/>
        <end position="305"/>
    </location>
</feature>
<organism evidence="4 5">
    <name type="scientific">Carex littledalei</name>
    <dbReference type="NCBI Taxonomy" id="544730"/>
    <lineage>
        <taxon>Eukaryota</taxon>
        <taxon>Viridiplantae</taxon>
        <taxon>Streptophyta</taxon>
        <taxon>Embryophyta</taxon>
        <taxon>Tracheophyta</taxon>
        <taxon>Spermatophyta</taxon>
        <taxon>Magnoliopsida</taxon>
        <taxon>Liliopsida</taxon>
        <taxon>Poales</taxon>
        <taxon>Cyperaceae</taxon>
        <taxon>Cyperoideae</taxon>
        <taxon>Cariceae</taxon>
        <taxon>Carex</taxon>
        <taxon>Carex subgen. Euthyceras</taxon>
    </lineage>
</organism>
<dbReference type="Pfam" id="PF00098">
    <property type="entry name" value="zf-CCHC"/>
    <property type="match status" value="1"/>
</dbReference>
<keyword evidence="5" id="KW-1185">Reference proteome</keyword>
<feature type="region of interest" description="Disordered" evidence="2">
    <location>
        <begin position="182"/>
        <end position="211"/>
    </location>
</feature>
<evidence type="ECO:0000256" key="1">
    <source>
        <dbReference type="PROSITE-ProRule" id="PRU00047"/>
    </source>
</evidence>
<keyword evidence="1" id="KW-0479">Metal-binding</keyword>
<dbReference type="PROSITE" id="PS50158">
    <property type="entry name" value="ZF_CCHC"/>
    <property type="match status" value="1"/>
</dbReference>
<feature type="compositionally biased region" description="Polar residues" evidence="2">
    <location>
        <begin position="60"/>
        <end position="71"/>
    </location>
</feature>
<comment type="caution">
    <text evidence="4">The sequence shown here is derived from an EMBL/GenBank/DDBJ whole genome shotgun (WGS) entry which is preliminary data.</text>
</comment>
<feature type="compositionally biased region" description="Polar residues" evidence="2">
    <location>
        <begin position="79"/>
        <end position="100"/>
    </location>
</feature>
<dbReference type="EMBL" id="SWLB01000008">
    <property type="protein sequence ID" value="KAF3335794.1"/>
    <property type="molecule type" value="Genomic_DNA"/>
</dbReference>
<keyword evidence="1" id="KW-0863">Zinc-finger</keyword>
<dbReference type="OrthoDB" id="694475at2759"/>
<dbReference type="GO" id="GO:0003690">
    <property type="term" value="F:double-stranded DNA binding"/>
    <property type="evidence" value="ECO:0007669"/>
    <property type="project" value="InterPro"/>
</dbReference>
<dbReference type="AlphaFoldDB" id="A0A833RIZ2"/>
<evidence type="ECO:0000313" key="4">
    <source>
        <dbReference type="EMBL" id="KAF3335794.1"/>
    </source>
</evidence>